<evidence type="ECO:0000313" key="2">
    <source>
        <dbReference type="Proteomes" id="UP000215595"/>
    </source>
</evidence>
<proteinExistence type="predicted"/>
<protein>
    <recommendedName>
        <fullName evidence="3">Anti-sigma factor</fullName>
    </recommendedName>
</protein>
<gene>
    <name evidence="1" type="ORF">B7Z01_00700</name>
</gene>
<sequence>MTRYDDEILMRRIDGELTPEDGERIDAKALTDAELAGRLRAMRALRTAAREAFEVRRDSRDVSLARLIAGADGERASPWAGLGRALAGAFAPKRAALWGGLAVATFVGGVLAGPLLRGPEPAFTLAPRGEIADSGLRRVLDTRLASEGPDAEGRAVALTYRDADGAWCRTFNAADAGVAGLACRDKGRWAIRVVAPLNDASGEIRTAGSDIPAAILAAVDASLGGETLDAAAEARARDADWR</sequence>
<comment type="caution">
    <text evidence="1">The sequence shown here is derived from an EMBL/GenBank/DDBJ whole genome shotgun (WGS) entry which is preliminary data.</text>
</comment>
<evidence type="ECO:0008006" key="3">
    <source>
        <dbReference type="Google" id="ProtNLM"/>
    </source>
</evidence>
<dbReference type="Proteomes" id="UP000215595">
    <property type="component" value="Unassembled WGS sequence"/>
</dbReference>
<evidence type="ECO:0000313" key="1">
    <source>
        <dbReference type="EMBL" id="OYX36197.1"/>
    </source>
</evidence>
<dbReference type="AlphaFoldDB" id="A0A258FVI9"/>
<dbReference type="EMBL" id="NCEB01000001">
    <property type="protein sequence ID" value="OYX36197.1"/>
    <property type="molecule type" value="Genomic_DNA"/>
</dbReference>
<organism evidence="1 2">
    <name type="scientific">Brevundimonas subvibrioides</name>
    <dbReference type="NCBI Taxonomy" id="74313"/>
    <lineage>
        <taxon>Bacteria</taxon>
        <taxon>Pseudomonadati</taxon>
        <taxon>Pseudomonadota</taxon>
        <taxon>Alphaproteobacteria</taxon>
        <taxon>Caulobacterales</taxon>
        <taxon>Caulobacteraceae</taxon>
        <taxon>Brevundimonas</taxon>
    </lineage>
</organism>
<accession>A0A258FVI9</accession>
<name>A0A258FVI9_9CAUL</name>
<reference evidence="1 2" key="1">
    <citation type="submission" date="2017-03" db="EMBL/GenBank/DDBJ databases">
        <title>Lifting the veil on microbial sulfur biogeochemistry in mining wastewaters.</title>
        <authorList>
            <person name="Kantor R.S."/>
            <person name="Colenbrander Nelson T."/>
            <person name="Marshall S."/>
            <person name="Bennett D."/>
            <person name="Apte S."/>
            <person name="Camacho D."/>
            <person name="Thomas B.C."/>
            <person name="Warren L.A."/>
            <person name="Banfield J.F."/>
        </authorList>
    </citation>
    <scope>NUCLEOTIDE SEQUENCE [LARGE SCALE GENOMIC DNA]</scope>
    <source>
        <strain evidence="1">32-69-9</strain>
    </source>
</reference>